<dbReference type="InterPro" id="IPR008181">
    <property type="entry name" value="dUTPase"/>
</dbReference>
<evidence type="ECO:0000256" key="1">
    <source>
        <dbReference type="ARBA" id="ARBA00005142"/>
    </source>
</evidence>
<dbReference type="STRING" id="282301.A0A267GRC1"/>
<comment type="similarity">
    <text evidence="2 5">Belongs to the dUTPase family.</text>
</comment>
<feature type="compositionally biased region" description="Basic and acidic residues" evidence="6">
    <location>
        <begin position="143"/>
        <end position="158"/>
    </location>
</feature>
<dbReference type="InterPro" id="IPR036157">
    <property type="entry name" value="dUTPase-like_sf"/>
</dbReference>
<evidence type="ECO:0000256" key="3">
    <source>
        <dbReference type="ARBA" id="ARBA00022801"/>
    </source>
</evidence>
<dbReference type="CDD" id="cd07557">
    <property type="entry name" value="trimeric_dUTPase"/>
    <property type="match status" value="1"/>
</dbReference>
<comment type="caution">
    <text evidence="8">The sequence shown here is derived from an EMBL/GenBank/DDBJ whole genome shotgun (WGS) entry which is preliminary data.</text>
</comment>
<evidence type="ECO:0000313" key="9">
    <source>
        <dbReference type="Proteomes" id="UP000215902"/>
    </source>
</evidence>
<keyword evidence="5" id="KW-0479">Metal-binding</keyword>
<dbReference type="Proteomes" id="UP000215902">
    <property type="component" value="Unassembled WGS sequence"/>
</dbReference>
<reference evidence="8 9" key="1">
    <citation type="submission" date="2017-06" db="EMBL/GenBank/DDBJ databases">
        <title>A platform for efficient transgenesis in Macrostomum lignano, a flatworm model organism for stem cell research.</title>
        <authorList>
            <person name="Berezikov E."/>
        </authorList>
    </citation>
    <scope>NUCLEOTIDE SEQUENCE [LARGE SCALE GENOMIC DNA]</scope>
    <source>
        <strain evidence="8">DV1</strain>
        <tissue evidence="8">Whole organism</tissue>
    </source>
</reference>
<dbReference type="EMBL" id="NIVC01000209">
    <property type="protein sequence ID" value="PAA87954.1"/>
    <property type="molecule type" value="Genomic_DNA"/>
</dbReference>
<gene>
    <name evidence="8" type="ORF">BOX15_Mlig015379g2</name>
</gene>
<dbReference type="Gene3D" id="2.70.40.10">
    <property type="match status" value="1"/>
</dbReference>
<dbReference type="Pfam" id="PF00692">
    <property type="entry name" value="dUTPase"/>
    <property type="match status" value="1"/>
</dbReference>
<dbReference type="GO" id="GO:0004170">
    <property type="term" value="F:dUTP diphosphatase activity"/>
    <property type="evidence" value="ECO:0007669"/>
    <property type="project" value="UniProtKB-UniRule"/>
</dbReference>
<comment type="cofactor">
    <cofactor evidence="5">
        <name>Mg(2+)</name>
        <dbReference type="ChEBI" id="CHEBI:18420"/>
    </cofactor>
</comment>
<keyword evidence="4 5" id="KW-0546">Nucleotide metabolism</keyword>
<dbReference type="UniPathway" id="UPA00610">
    <property type="reaction ID" value="UER00666"/>
</dbReference>
<feature type="non-terminal residue" evidence="8">
    <location>
        <position position="1"/>
    </location>
</feature>
<keyword evidence="3 5" id="KW-0378">Hydrolase</keyword>
<dbReference type="AlphaFoldDB" id="A0A267GRC1"/>
<keyword evidence="9" id="KW-1185">Reference proteome</keyword>
<organism evidence="8 9">
    <name type="scientific">Macrostomum lignano</name>
    <dbReference type="NCBI Taxonomy" id="282301"/>
    <lineage>
        <taxon>Eukaryota</taxon>
        <taxon>Metazoa</taxon>
        <taxon>Spiralia</taxon>
        <taxon>Lophotrochozoa</taxon>
        <taxon>Platyhelminthes</taxon>
        <taxon>Rhabditophora</taxon>
        <taxon>Macrostomorpha</taxon>
        <taxon>Macrostomida</taxon>
        <taxon>Macrostomidae</taxon>
        <taxon>Macrostomum</taxon>
    </lineage>
</organism>
<evidence type="ECO:0000313" key="8">
    <source>
        <dbReference type="EMBL" id="PAA87954.1"/>
    </source>
</evidence>
<evidence type="ECO:0000256" key="2">
    <source>
        <dbReference type="ARBA" id="ARBA00006581"/>
    </source>
</evidence>
<accession>A0A267GRC1</accession>
<feature type="region of interest" description="Disordered" evidence="6">
    <location>
        <begin position="138"/>
        <end position="158"/>
    </location>
</feature>
<dbReference type="InterPro" id="IPR029054">
    <property type="entry name" value="dUTPase-like"/>
</dbReference>
<name>A0A267GRC1_9PLAT</name>
<protein>
    <recommendedName>
        <fullName evidence="5">Deoxyuridine 5'-triphosphate nucleotidohydrolase</fullName>
        <shortName evidence="5">dUTPase</shortName>
        <ecNumber evidence="5">3.6.1.23</ecNumber>
    </recommendedName>
    <alternativeName>
        <fullName evidence="5">dUTP pyrophosphatase</fullName>
    </alternativeName>
</protein>
<dbReference type="GO" id="GO:0046081">
    <property type="term" value="P:dUTP catabolic process"/>
    <property type="evidence" value="ECO:0007669"/>
    <property type="project" value="UniProtKB-UniRule"/>
</dbReference>
<sequence length="158" mass="17164">LHTAQHGLDRLLFSGRGAANLLGGSRSKDSATGDRAIGWLRSSQLGEKNHYCAKLVCTRYRNKYRSPDGTYGRIASRSGLAARYGIVAGGGVIDPDYIGQLQVILFNHSTCDFKVEPGDRIAQLVLERVATPSVVVNRAGRPGKKEGEEVKTRAHDED</sequence>
<evidence type="ECO:0000256" key="6">
    <source>
        <dbReference type="SAM" id="MobiDB-lite"/>
    </source>
</evidence>
<comment type="pathway">
    <text evidence="1 5">Pyrimidine metabolism; dUMP biosynthesis; dUMP from dCTP (dUTP route): step 2/2.</text>
</comment>
<dbReference type="PANTHER" id="PTHR11241:SF0">
    <property type="entry name" value="DEOXYURIDINE 5'-TRIPHOSPHATE NUCLEOTIDOHYDROLASE"/>
    <property type="match status" value="1"/>
</dbReference>
<dbReference type="EC" id="3.6.1.23" evidence="5"/>
<evidence type="ECO:0000259" key="7">
    <source>
        <dbReference type="Pfam" id="PF00692"/>
    </source>
</evidence>
<evidence type="ECO:0000256" key="4">
    <source>
        <dbReference type="ARBA" id="ARBA00023080"/>
    </source>
</evidence>
<comment type="function">
    <text evidence="5">Involved in nucleotide metabolism via production of dUMP, the immediate precursor of thymidine nucleotides, and decreases the intracellular concentration of dUTP so that uracil cannot be incorporated into DNA.</text>
</comment>
<dbReference type="PANTHER" id="PTHR11241">
    <property type="entry name" value="DEOXYURIDINE 5'-TRIPHOSPHATE NUCLEOTIDOHYDROLASE"/>
    <property type="match status" value="1"/>
</dbReference>
<dbReference type="GO" id="GO:0006226">
    <property type="term" value="P:dUMP biosynthetic process"/>
    <property type="evidence" value="ECO:0007669"/>
    <property type="project" value="UniProtKB-UniRule"/>
</dbReference>
<proteinExistence type="inferred from homology"/>
<dbReference type="OrthoDB" id="419889at2759"/>
<dbReference type="SUPFAM" id="SSF51283">
    <property type="entry name" value="dUTPase-like"/>
    <property type="match status" value="1"/>
</dbReference>
<dbReference type="InterPro" id="IPR033704">
    <property type="entry name" value="dUTPase_trimeric"/>
</dbReference>
<dbReference type="GO" id="GO:0000287">
    <property type="term" value="F:magnesium ion binding"/>
    <property type="evidence" value="ECO:0007669"/>
    <property type="project" value="UniProtKB-UniRule"/>
</dbReference>
<evidence type="ECO:0000256" key="5">
    <source>
        <dbReference type="RuleBase" id="RU367024"/>
    </source>
</evidence>
<keyword evidence="5" id="KW-0460">Magnesium</keyword>
<feature type="domain" description="dUTPase-like" evidence="7">
    <location>
        <begin position="64"/>
        <end position="136"/>
    </location>
</feature>
<comment type="catalytic activity">
    <reaction evidence="5">
        <text>dUTP + H2O = dUMP + diphosphate + H(+)</text>
        <dbReference type="Rhea" id="RHEA:10248"/>
        <dbReference type="ChEBI" id="CHEBI:15377"/>
        <dbReference type="ChEBI" id="CHEBI:15378"/>
        <dbReference type="ChEBI" id="CHEBI:33019"/>
        <dbReference type="ChEBI" id="CHEBI:61555"/>
        <dbReference type="ChEBI" id="CHEBI:246422"/>
        <dbReference type="EC" id="3.6.1.23"/>
    </reaction>
</comment>